<protein>
    <recommendedName>
        <fullName evidence="6">MULE transposase domain-containing protein</fullName>
    </recommendedName>
</protein>
<dbReference type="InterPro" id="IPR001207">
    <property type="entry name" value="Transposase_mutator"/>
</dbReference>
<reference evidence="4 5" key="1">
    <citation type="journal article" date="2021" name="bioRxiv">
        <title>Chromosome-scale and haplotype-resolved genome assembly of a tetraploid potato cultivar.</title>
        <authorList>
            <person name="Sun H."/>
            <person name="Jiao W.-B."/>
            <person name="Krause K."/>
            <person name="Campoy J.A."/>
            <person name="Goel M."/>
            <person name="Folz-Donahue K."/>
            <person name="Kukat C."/>
            <person name="Huettel B."/>
            <person name="Schneeberger K."/>
        </authorList>
    </citation>
    <scope>NUCLEOTIDE SEQUENCE [LARGE SCALE GENOMIC DNA]</scope>
    <source>
        <strain evidence="4">SolTubOtavaFocal</strain>
        <tissue evidence="4">Leaves</tissue>
    </source>
</reference>
<keyword evidence="5" id="KW-1185">Reference proteome</keyword>
<evidence type="ECO:0000313" key="5">
    <source>
        <dbReference type="Proteomes" id="UP000826656"/>
    </source>
</evidence>
<evidence type="ECO:0000256" key="2">
    <source>
        <dbReference type="ARBA" id="ARBA00023125"/>
    </source>
</evidence>
<keyword evidence="3" id="KW-0233">DNA recombination</keyword>
<dbReference type="Proteomes" id="UP000826656">
    <property type="component" value="Unassembled WGS sequence"/>
</dbReference>
<evidence type="ECO:0000256" key="3">
    <source>
        <dbReference type="ARBA" id="ARBA00023172"/>
    </source>
</evidence>
<accession>A0ABQ7VAG4</accession>
<dbReference type="PROSITE" id="PS01007">
    <property type="entry name" value="TRANSPOSASE_MUTATOR"/>
    <property type="match status" value="1"/>
</dbReference>
<name>A0ABQ7VAG4_SOLTU</name>
<evidence type="ECO:0008006" key="6">
    <source>
        <dbReference type="Google" id="ProtNLM"/>
    </source>
</evidence>
<gene>
    <name evidence="4" type="ORF">KY290_017130</name>
</gene>
<keyword evidence="2" id="KW-0238">DNA-binding</keyword>
<evidence type="ECO:0000313" key="4">
    <source>
        <dbReference type="EMBL" id="KAH0761057.1"/>
    </source>
</evidence>
<keyword evidence="1" id="KW-0815">Transposition</keyword>
<proteinExistence type="predicted"/>
<organism evidence="4 5">
    <name type="scientific">Solanum tuberosum</name>
    <name type="common">Potato</name>
    <dbReference type="NCBI Taxonomy" id="4113"/>
    <lineage>
        <taxon>Eukaryota</taxon>
        <taxon>Viridiplantae</taxon>
        <taxon>Streptophyta</taxon>
        <taxon>Embryophyta</taxon>
        <taxon>Tracheophyta</taxon>
        <taxon>Spermatophyta</taxon>
        <taxon>Magnoliopsida</taxon>
        <taxon>eudicotyledons</taxon>
        <taxon>Gunneridae</taxon>
        <taxon>Pentapetalae</taxon>
        <taxon>asterids</taxon>
        <taxon>lamiids</taxon>
        <taxon>Solanales</taxon>
        <taxon>Solanaceae</taxon>
        <taxon>Solanoideae</taxon>
        <taxon>Solaneae</taxon>
        <taxon>Solanum</taxon>
    </lineage>
</organism>
<comment type="caution">
    <text evidence="4">The sequence shown here is derived from an EMBL/GenBank/DDBJ whole genome shotgun (WGS) entry which is preliminary data.</text>
</comment>
<evidence type="ECO:0000256" key="1">
    <source>
        <dbReference type="ARBA" id="ARBA00022578"/>
    </source>
</evidence>
<dbReference type="PANTHER" id="PTHR31973:SF183">
    <property type="entry name" value="SWIM-TYPE DOMAIN-CONTAINING PROTEIN"/>
    <property type="match status" value="1"/>
</dbReference>
<dbReference type="PANTHER" id="PTHR31973">
    <property type="entry name" value="POLYPROTEIN, PUTATIVE-RELATED"/>
    <property type="match status" value="1"/>
</dbReference>
<sequence length="153" mass="17816">MALEKLEGGFIDDYNKLEAYAQELKQSNPRSDVLINISKDALAGGKINFLRTYMCFDALKKGWKSRLRTLIGLNGTFLKDGAKITFISDMQKGLIYVVDKVLPEAQHRYCVRHIESNLCKRWRSGQMRKLMWWCPWSSYDEDFKDQLNKLGKL</sequence>
<dbReference type="EMBL" id="JAIVGD010000013">
    <property type="protein sequence ID" value="KAH0761057.1"/>
    <property type="molecule type" value="Genomic_DNA"/>
</dbReference>